<dbReference type="InterPro" id="IPR032808">
    <property type="entry name" value="DoxX"/>
</dbReference>
<evidence type="ECO:0000256" key="5">
    <source>
        <dbReference type="SAM" id="Phobius"/>
    </source>
</evidence>
<evidence type="ECO:0000256" key="3">
    <source>
        <dbReference type="ARBA" id="ARBA00022989"/>
    </source>
</evidence>
<dbReference type="AlphaFoldDB" id="A0A6L5G7B9"/>
<gene>
    <name evidence="6" type="ORF">GFD30_08165</name>
</gene>
<proteinExistence type="predicted"/>
<feature type="transmembrane region" description="Helical" evidence="5">
    <location>
        <begin position="78"/>
        <end position="100"/>
    </location>
</feature>
<evidence type="ECO:0000256" key="1">
    <source>
        <dbReference type="ARBA" id="ARBA00004141"/>
    </source>
</evidence>
<feature type="transmembrane region" description="Helical" evidence="5">
    <location>
        <begin position="52"/>
        <end position="71"/>
    </location>
</feature>
<protein>
    <submittedName>
        <fullName evidence="6">DoxX family protein</fullName>
    </submittedName>
</protein>
<name>A0A6L5G7B9_9ACTN</name>
<evidence type="ECO:0000313" key="7">
    <source>
        <dbReference type="Proteomes" id="UP000477750"/>
    </source>
</evidence>
<feature type="transmembrane region" description="Helical" evidence="5">
    <location>
        <begin position="12"/>
        <end position="32"/>
    </location>
</feature>
<evidence type="ECO:0000313" key="6">
    <source>
        <dbReference type="EMBL" id="MQM25545.1"/>
    </source>
</evidence>
<keyword evidence="2 5" id="KW-0812">Transmembrane</keyword>
<dbReference type="Proteomes" id="UP000477750">
    <property type="component" value="Unassembled WGS sequence"/>
</dbReference>
<comment type="subcellular location">
    <subcellularLocation>
        <location evidence="1">Membrane</location>
        <topology evidence="1">Multi-pass membrane protein</topology>
    </subcellularLocation>
</comment>
<evidence type="ECO:0000256" key="4">
    <source>
        <dbReference type="ARBA" id="ARBA00023136"/>
    </source>
</evidence>
<accession>A0A6L5G7B9</accession>
<evidence type="ECO:0000256" key="2">
    <source>
        <dbReference type="ARBA" id="ARBA00022692"/>
    </source>
</evidence>
<reference evidence="6 7" key="1">
    <citation type="submission" date="2019-10" db="EMBL/GenBank/DDBJ databases">
        <title>Glycomyces albidus sp. nov., a novel actinomycete isolated from rhizosphere soil of wheat (Triticum aestivum L.).</title>
        <authorList>
            <person name="Qian L."/>
        </authorList>
    </citation>
    <scope>NUCLEOTIDE SEQUENCE [LARGE SCALE GENOMIC DNA]</scope>
    <source>
        <strain evidence="6 7">NEAU-7082</strain>
    </source>
</reference>
<organism evidence="6 7">
    <name type="scientific">Glycomyces albidus</name>
    <dbReference type="NCBI Taxonomy" id="2656774"/>
    <lineage>
        <taxon>Bacteria</taxon>
        <taxon>Bacillati</taxon>
        <taxon>Actinomycetota</taxon>
        <taxon>Actinomycetes</taxon>
        <taxon>Glycomycetales</taxon>
        <taxon>Glycomycetaceae</taxon>
        <taxon>Glycomyces</taxon>
    </lineage>
</organism>
<comment type="caution">
    <text evidence="6">The sequence shown here is derived from an EMBL/GenBank/DDBJ whole genome shotgun (WGS) entry which is preliminary data.</text>
</comment>
<dbReference type="GO" id="GO:0016020">
    <property type="term" value="C:membrane"/>
    <property type="evidence" value="ECO:0007669"/>
    <property type="project" value="UniProtKB-SubCell"/>
</dbReference>
<keyword evidence="3 5" id="KW-1133">Transmembrane helix</keyword>
<feature type="transmembrane region" description="Helical" evidence="5">
    <location>
        <begin position="106"/>
        <end position="125"/>
    </location>
</feature>
<keyword evidence="4 5" id="KW-0472">Membrane</keyword>
<dbReference type="Pfam" id="PF13564">
    <property type="entry name" value="DoxX_2"/>
    <property type="match status" value="1"/>
</dbReference>
<dbReference type="RefSeq" id="WP_153024702.1">
    <property type="nucleotide sequence ID" value="NZ_WIAO01000007.1"/>
</dbReference>
<sequence length="147" mass="16134">MATRSRPRWPLTVLYWALAAEFLLGAATKFWQGPTFVGPDYGDRFVAWGYPAWFAIVVGAVELGCAVLLVIPRRRSRFLASAAMVLLLTGAVTTHIVNHMAAVDNIAVSAHLVVMAMLALANWPGDWKELLRPWRADARERGFGAAA</sequence>
<keyword evidence="7" id="KW-1185">Reference proteome</keyword>
<dbReference type="EMBL" id="WIAO01000007">
    <property type="protein sequence ID" value="MQM25545.1"/>
    <property type="molecule type" value="Genomic_DNA"/>
</dbReference>